<evidence type="ECO:0000313" key="3">
    <source>
        <dbReference type="RefSeq" id="XP_016975125.1"/>
    </source>
</evidence>
<name>A0A6P4EAP7_DRORH</name>
<dbReference type="Proteomes" id="UP001652680">
    <property type="component" value="Unassembled WGS sequence"/>
</dbReference>
<proteinExistence type="predicted"/>
<keyword evidence="2" id="KW-1185">Reference proteome</keyword>
<dbReference type="EnsemblMetazoa" id="XM_017119636.2">
    <property type="protein sequence ID" value="XP_016975125.1"/>
    <property type="gene ID" value="LOC108041657"/>
</dbReference>
<organism evidence="3">
    <name type="scientific">Drosophila rhopaloa</name>
    <name type="common">Fruit fly</name>
    <dbReference type="NCBI Taxonomy" id="1041015"/>
    <lineage>
        <taxon>Eukaryota</taxon>
        <taxon>Metazoa</taxon>
        <taxon>Ecdysozoa</taxon>
        <taxon>Arthropoda</taxon>
        <taxon>Hexapoda</taxon>
        <taxon>Insecta</taxon>
        <taxon>Pterygota</taxon>
        <taxon>Neoptera</taxon>
        <taxon>Endopterygota</taxon>
        <taxon>Diptera</taxon>
        <taxon>Brachycera</taxon>
        <taxon>Muscomorpha</taxon>
        <taxon>Ephydroidea</taxon>
        <taxon>Drosophilidae</taxon>
        <taxon>Drosophila</taxon>
        <taxon>Sophophora</taxon>
    </lineage>
</organism>
<gene>
    <name evidence="3" type="primary">LOC108041657</name>
    <name evidence="1" type="synonym">108041657</name>
</gene>
<reference evidence="2" key="1">
    <citation type="journal article" date="2021" name="Elife">
        <title>Highly contiguous assemblies of 101 drosophilid genomes.</title>
        <authorList>
            <person name="Kim B.Y."/>
            <person name="Wang J.R."/>
            <person name="Miller D.E."/>
            <person name="Barmina O."/>
            <person name="Delaney E."/>
            <person name="Thompson A."/>
            <person name="Comeault A.A."/>
            <person name="Peede D."/>
            <person name="D'Agostino E.R."/>
            <person name="Pelaez J."/>
            <person name="Aguilar J.M."/>
            <person name="Haji D."/>
            <person name="Matsunaga T."/>
            <person name="Armstrong E.E."/>
            <person name="Zych M."/>
            <person name="Ogawa Y."/>
            <person name="Stamenkovic-Radak M."/>
            <person name="Jelic M."/>
            <person name="Veselinovic M.S."/>
            <person name="Tanaskovic M."/>
            <person name="Eric P."/>
            <person name="Gao J.J."/>
            <person name="Katoh T.K."/>
            <person name="Toda M.J."/>
            <person name="Watabe H."/>
            <person name="Watada M."/>
            <person name="Davis J.S."/>
            <person name="Moyle L.C."/>
            <person name="Manoli G."/>
            <person name="Bertolini E."/>
            <person name="Kostal V."/>
            <person name="Hawley R.S."/>
            <person name="Takahashi A."/>
            <person name="Jones C.D."/>
            <person name="Price D.K."/>
            <person name="Whiteman N."/>
            <person name="Kopp A."/>
            <person name="Matute D.R."/>
            <person name="Petrov D.A."/>
        </authorList>
    </citation>
    <scope>NUCLEOTIDE SEQUENCE [LARGE SCALE GENOMIC DNA]</scope>
</reference>
<reference evidence="1" key="3">
    <citation type="submission" date="2025-05" db="UniProtKB">
        <authorList>
            <consortium name="EnsemblMetazoa"/>
        </authorList>
    </citation>
    <scope>IDENTIFICATION</scope>
</reference>
<protein>
    <submittedName>
        <fullName evidence="3">Uncharacterized protein CG13380-like</fullName>
    </submittedName>
</protein>
<reference evidence="3" key="2">
    <citation type="submission" date="2025-04" db="UniProtKB">
        <authorList>
            <consortium name="RefSeq"/>
        </authorList>
    </citation>
    <scope>IDENTIFICATION</scope>
</reference>
<dbReference type="RefSeq" id="XP_016975125.1">
    <property type="nucleotide sequence ID" value="XM_017119636.1"/>
</dbReference>
<accession>A0A6P4EAP7</accession>
<evidence type="ECO:0000313" key="1">
    <source>
        <dbReference type="EnsemblMetazoa" id="XP_016975125.1"/>
    </source>
</evidence>
<dbReference type="OrthoDB" id="7808876at2759"/>
<dbReference type="AlphaFoldDB" id="A0A6P4EAP7"/>
<dbReference type="GeneID" id="108041657"/>
<evidence type="ECO:0000313" key="2">
    <source>
        <dbReference type="Proteomes" id="UP001652680"/>
    </source>
</evidence>
<sequence>MEFQKLYNNNTNYKLGPDCVKYCICERKRENVIVCSRCKQSFVGRISQRCPKHPEVTFLMDARQCAFCGAHANFLKVSETKR</sequence>